<gene>
    <name evidence="1" type="ORF">SAMN02745149_00176</name>
</gene>
<dbReference type="Proteomes" id="UP000190423">
    <property type="component" value="Unassembled WGS sequence"/>
</dbReference>
<protein>
    <recommendedName>
        <fullName evidence="3">PilZ domain-containing protein</fullName>
    </recommendedName>
</protein>
<organism evidence="1 2">
    <name type="scientific">Treponema porcinum</name>
    <dbReference type="NCBI Taxonomy" id="261392"/>
    <lineage>
        <taxon>Bacteria</taxon>
        <taxon>Pseudomonadati</taxon>
        <taxon>Spirochaetota</taxon>
        <taxon>Spirochaetia</taxon>
        <taxon>Spirochaetales</taxon>
        <taxon>Treponemataceae</taxon>
        <taxon>Treponema</taxon>
    </lineage>
</organism>
<dbReference type="AlphaFoldDB" id="A0A1T4JHM4"/>
<evidence type="ECO:0000313" key="1">
    <source>
        <dbReference type="EMBL" id="SJZ29672.1"/>
    </source>
</evidence>
<dbReference type="RefSeq" id="WP_078932093.1">
    <property type="nucleotide sequence ID" value="NZ_FUWG01000002.1"/>
</dbReference>
<evidence type="ECO:0008006" key="3">
    <source>
        <dbReference type="Google" id="ProtNLM"/>
    </source>
</evidence>
<proteinExistence type="predicted"/>
<sequence length="127" mass="14476">MSSETRLFERFDDIGRVESSELCPLSGILDNVSREGCKVHYNFPVVVDLDNDYEIKMTFARNASEGSLQLICHPQWVREENGCTEIGFKILPSKEYPRLVEYIEKLGLEAKSEDFGSEINSSSCQFI</sequence>
<dbReference type="OrthoDB" id="361732at2"/>
<evidence type="ECO:0000313" key="2">
    <source>
        <dbReference type="Proteomes" id="UP000190423"/>
    </source>
</evidence>
<accession>A0A1T4JHM4</accession>
<keyword evidence="2" id="KW-1185">Reference proteome</keyword>
<dbReference type="GeneID" id="78315499"/>
<reference evidence="1 2" key="1">
    <citation type="submission" date="2017-02" db="EMBL/GenBank/DDBJ databases">
        <authorList>
            <person name="Peterson S.W."/>
        </authorList>
    </citation>
    <scope>NUCLEOTIDE SEQUENCE [LARGE SCALE GENOMIC DNA]</scope>
    <source>
        <strain evidence="1 2">ATCC BAA-908</strain>
    </source>
</reference>
<dbReference type="STRING" id="261392.SAMN02745149_00176"/>
<name>A0A1T4JHM4_TREPO</name>
<dbReference type="EMBL" id="FUWG01000002">
    <property type="protein sequence ID" value="SJZ29672.1"/>
    <property type="molecule type" value="Genomic_DNA"/>
</dbReference>